<evidence type="ECO:0000313" key="2">
    <source>
        <dbReference type="Proteomes" id="UP000233757"/>
    </source>
</evidence>
<accession>A0AA45B7W8</accession>
<proteinExistence type="predicted"/>
<sequence>MPQVMIKGFDHANTKVIDLLAEVDKVGNVLKVFDYNGNELTINLDGTVMFNKTRWRIPEKIDLK</sequence>
<dbReference type="RefSeq" id="WP_001136723.1">
    <property type="nucleotide sequence ID" value="NZ_PHJU02000027.1"/>
</dbReference>
<gene>
    <name evidence="1" type="ORF">CV954_012610</name>
</gene>
<name>A0AA45B7W8_ACIBA</name>
<dbReference type="EMBL" id="PHJU02000027">
    <property type="protein sequence ID" value="PQL82411.1"/>
    <property type="molecule type" value="Genomic_DNA"/>
</dbReference>
<evidence type="ECO:0000313" key="1">
    <source>
        <dbReference type="EMBL" id="PQL82411.1"/>
    </source>
</evidence>
<reference evidence="1 2" key="1">
    <citation type="submission" date="2018-02" db="EMBL/GenBank/DDBJ databases">
        <title>Acinetobacter baumanii whole genome sequence.</title>
        <authorList>
            <person name="Qasim Z.J."/>
        </authorList>
    </citation>
    <scope>NUCLEOTIDE SEQUENCE [LARGE SCALE GENOMIC DNA]</scope>
    <source>
        <strain evidence="1 2">ZQ8</strain>
    </source>
</reference>
<dbReference type="AlphaFoldDB" id="A0AA45B7W8"/>
<organism evidence="1 2">
    <name type="scientific">Acinetobacter baumannii</name>
    <dbReference type="NCBI Taxonomy" id="470"/>
    <lineage>
        <taxon>Bacteria</taxon>
        <taxon>Pseudomonadati</taxon>
        <taxon>Pseudomonadota</taxon>
        <taxon>Gammaproteobacteria</taxon>
        <taxon>Moraxellales</taxon>
        <taxon>Moraxellaceae</taxon>
        <taxon>Acinetobacter</taxon>
        <taxon>Acinetobacter calcoaceticus/baumannii complex</taxon>
    </lineage>
</organism>
<comment type="caution">
    <text evidence="1">The sequence shown here is derived from an EMBL/GenBank/DDBJ whole genome shotgun (WGS) entry which is preliminary data.</text>
</comment>
<dbReference type="Proteomes" id="UP000233757">
    <property type="component" value="Unassembled WGS sequence"/>
</dbReference>
<protein>
    <submittedName>
        <fullName evidence="1">Uncharacterized protein</fullName>
    </submittedName>
</protein>